<comment type="caution">
    <text evidence="2">The sequence shown here is derived from an EMBL/GenBank/DDBJ whole genome shotgun (WGS) entry which is preliminary data.</text>
</comment>
<dbReference type="Proteomes" id="UP000092993">
    <property type="component" value="Unassembled WGS sequence"/>
</dbReference>
<evidence type="ECO:0000313" key="3">
    <source>
        <dbReference type="Proteomes" id="UP000092993"/>
    </source>
</evidence>
<evidence type="ECO:0000256" key="1">
    <source>
        <dbReference type="SAM" id="MobiDB-lite"/>
    </source>
</evidence>
<gene>
    <name evidence="2" type="ORF">A0H81_04646</name>
</gene>
<evidence type="ECO:0000313" key="2">
    <source>
        <dbReference type="EMBL" id="OBZ75251.1"/>
    </source>
</evidence>
<organism evidence="2 3">
    <name type="scientific">Grifola frondosa</name>
    <name type="common">Maitake</name>
    <name type="synonym">Polyporus frondosus</name>
    <dbReference type="NCBI Taxonomy" id="5627"/>
    <lineage>
        <taxon>Eukaryota</taxon>
        <taxon>Fungi</taxon>
        <taxon>Dikarya</taxon>
        <taxon>Basidiomycota</taxon>
        <taxon>Agaricomycotina</taxon>
        <taxon>Agaricomycetes</taxon>
        <taxon>Polyporales</taxon>
        <taxon>Grifolaceae</taxon>
        <taxon>Grifola</taxon>
    </lineage>
</organism>
<sequence length="80" mass="8928">MNPWLALQDKSHDKREAEADTDEDHADYIYTSRSSTNSLASRKAQRFCAWREDGDEPGPIPAAAKKTGRVGPTLNFVCMT</sequence>
<dbReference type="EMBL" id="LUGG01000004">
    <property type="protein sequence ID" value="OBZ75251.1"/>
    <property type="molecule type" value="Genomic_DNA"/>
</dbReference>
<protein>
    <submittedName>
        <fullName evidence="2">Uncharacterized protein</fullName>
    </submittedName>
</protein>
<feature type="region of interest" description="Disordered" evidence="1">
    <location>
        <begin position="1"/>
        <end position="22"/>
    </location>
</feature>
<keyword evidence="3" id="KW-1185">Reference proteome</keyword>
<accession>A0A1C7ME99</accession>
<proteinExistence type="predicted"/>
<name>A0A1C7ME99_GRIFR</name>
<feature type="compositionally biased region" description="Basic and acidic residues" evidence="1">
    <location>
        <begin position="9"/>
        <end position="18"/>
    </location>
</feature>
<dbReference type="AlphaFoldDB" id="A0A1C7ME99"/>
<reference evidence="2 3" key="1">
    <citation type="submission" date="2016-03" db="EMBL/GenBank/DDBJ databases">
        <title>Whole genome sequencing of Grifola frondosa 9006-11.</title>
        <authorList>
            <person name="Min B."/>
            <person name="Park H."/>
            <person name="Kim J.-G."/>
            <person name="Cho H."/>
            <person name="Oh Y.-L."/>
            <person name="Kong W.-S."/>
            <person name="Choi I.-G."/>
        </authorList>
    </citation>
    <scope>NUCLEOTIDE SEQUENCE [LARGE SCALE GENOMIC DNA]</scope>
    <source>
        <strain evidence="2 3">9006-11</strain>
    </source>
</reference>